<dbReference type="InterPro" id="IPR000160">
    <property type="entry name" value="GGDEF_dom"/>
</dbReference>
<keyword evidence="3" id="KW-1185">Reference proteome</keyword>
<dbReference type="Proteomes" id="UP000293377">
    <property type="component" value="Unassembled WGS sequence"/>
</dbReference>
<feature type="domain" description="GGDEF" evidence="1">
    <location>
        <begin position="173"/>
        <end position="293"/>
    </location>
</feature>
<dbReference type="RefSeq" id="WP_045171176.1">
    <property type="nucleotide sequence ID" value="NZ_QOHL01000018.1"/>
</dbReference>
<dbReference type="Gene3D" id="3.30.450.20">
    <property type="entry name" value="PAS domain"/>
    <property type="match status" value="1"/>
</dbReference>
<dbReference type="EMBL" id="QOHL01000018">
    <property type="protein sequence ID" value="RZB12495.1"/>
    <property type="molecule type" value="Genomic_DNA"/>
</dbReference>
<dbReference type="OrthoDB" id="7163831at2"/>
<dbReference type="InterPro" id="IPR043128">
    <property type="entry name" value="Rev_trsase/Diguanyl_cyclase"/>
</dbReference>
<dbReference type="Pfam" id="PF00990">
    <property type="entry name" value="GGDEF"/>
    <property type="match status" value="1"/>
</dbReference>
<sequence>MNQFVVARRADDSVISVQQNNTLQNLMISNINESAETLLEYKAAELTNKPLSTILHKNVTENINSYLEYSSDGTDLFDILSRTINCSFIGKNNKVIPVKPKVFRTTAYNQDIINYEILVRDASISQKLEIFRQSVLPNTKYNMHPFFNIMDEASTNKEIKIVLDFLHKYNIHAVIGIIQIDPPHNSSNIDTLTQHIINLLHKNVRESDIVGYIGDHKVICLLLGCKSEYAHSAISRIHKNINNNLQNLHAKASIGYAQMYNETDATQILTNLNKILFIAQQEAGGGTIKNTNIQ</sequence>
<evidence type="ECO:0000313" key="2">
    <source>
        <dbReference type="EMBL" id="RZB12495.1"/>
    </source>
</evidence>
<dbReference type="CDD" id="cd00130">
    <property type="entry name" value="PAS"/>
    <property type="match status" value="1"/>
</dbReference>
<dbReference type="Gene3D" id="3.30.70.270">
    <property type="match status" value="1"/>
</dbReference>
<dbReference type="STRING" id="1242993.ehr_00527"/>
<dbReference type="AlphaFoldDB" id="A0A4Q6I3P8"/>
<comment type="caution">
    <text evidence="2">The sequence shown here is derived from an EMBL/GenBank/DDBJ whole genome shotgun (WGS) entry which is preliminary data.</text>
</comment>
<evidence type="ECO:0000259" key="1">
    <source>
        <dbReference type="PROSITE" id="PS50887"/>
    </source>
</evidence>
<organism evidence="2 3">
    <name type="scientific">Ehrlichia minasensis</name>
    <dbReference type="NCBI Taxonomy" id="1242993"/>
    <lineage>
        <taxon>Bacteria</taxon>
        <taxon>Pseudomonadati</taxon>
        <taxon>Pseudomonadota</taxon>
        <taxon>Alphaproteobacteria</taxon>
        <taxon>Rickettsiales</taxon>
        <taxon>Anaplasmataceae</taxon>
        <taxon>Ehrlichia</taxon>
    </lineage>
</organism>
<protein>
    <submittedName>
        <fullName evidence="2">Diguanylate cyclase</fullName>
    </submittedName>
</protein>
<dbReference type="InterPro" id="IPR000014">
    <property type="entry name" value="PAS"/>
</dbReference>
<evidence type="ECO:0000313" key="3">
    <source>
        <dbReference type="Proteomes" id="UP000293377"/>
    </source>
</evidence>
<gene>
    <name evidence="2" type="ORF">DRF75_03790</name>
</gene>
<proteinExistence type="predicted"/>
<accession>A0A4Q6I3P8</accession>
<dbReference type="SUPFAM" id="SSF55073">
    <property type="entry name" value="Nucleotide cyclase"/>
    <property type="match status" value="1"/>
</dbReference>
<dbReference type="InterPro" id="IPR029787">
    <property type="entry name" value="Nucleotide_cyclase"/>
</dbReference>
<dbReference type="PROSITE" id="PS50887">
    <property type="entry name" value="GGDEF"/>
    <property type="match status" value="1"/>
</dbReference>
<reference evidence="2 3" key="1">
    <citation type="submission" date="2018-06" db="EMBL/GenBank/DDBJ databases">
        <title>Complete Genome Sequence of Ehrlichia minasensis Isolated From Cattle.</title>
        <authorList>
            <person name="Aguiar D.M."/>
            <person name="Araujo J.P.A.Jr."/>
            <person name="Nakazato L."/>
            <person name="Bard E."/>
            <person name="Cabezas-Cruz A."/>
        </authorList>
    </citation>
    <scope>NUCLEOTIDE SEQUENCE [LARGE SCALE GENOMIC DNA]</scope>
    <source>
        <strain evidence="2 3">B11</strain>
    </source>
</reference>
<name>A0A4Q6I3P8_9RICK</name>